<evidence type="ECO:0000256" key="5">
    <source>
        <dbReference type="ARBA" id="ARBA00023015"/>
    </source>
</evidence>
<keyword evidence="6 12" id="KW-0238">DNA-binding</keyword>
<dbReference type="GO" id="GO:0010468">
    <property type="term" value="P:regulation of gene expression"/>
    <property type="evidence" value="ECO:0007669"/>
    <property type="project" value="TreeGrafter"/>
</dbReference>
<dbReference type="CTD" id="22850"/>
<keyword evidence="11" id="KW-1185">Reference proteome</keyword>
<accession>A0A2Y9M202</accession>
<keyword evidence="8" id="KW-0804">Transcription</keyword>
<organism evidence="11 12">
    <name type="scientific">Delphinapterus leucas</name>
    <name type="common">Beluga whale</name>
    <dbReference type="NCBI Taxonomy" id="9749"/>
    <lineage>
        <taxon>Eukaryota</taxon>
        <taxon>Metazoa</taxon>
        <taxon>Chordata</taxon>
        <taxon>Craniata</taxon>
        <taxon>Vertebrata</taxon>
        <taxon>Euteleostomi</taxon>
        <taxon>Mammalia</taxon>
        <taxon>Eutheria</taxon>
        <taxon>Laurasiatheria</taxon>
        <taxon>Artiodactyla</taxon>
        <taxon>Whippomorpha</taxon>
        <taxon>Cetacea</taxon>
        <taxon>Odontoceti</taxon>
        <taxon>Monodontidae</taxon>
        <taxon>Delphinapterus</taxon>
    </lineage>
</organism>
<proteinExistence type="predicted"/>
<dbReference type="GO" id="GO:0008270">
    <property type="term" value="F:zinc ion binding"/>
    <property type="evidence" value="ECO:0007669"/>
    <property type="project" value="UniProtKB-KW"/>
</dbReference>
<dbReference type="PANTHER" id="PTHR15740:SF2">
    <property type="entry name" value="ACTIVITY-DEPENDENT NEUROPROTECTOR HOMEOBOX PROTEIN 2"/>
    <property type="match status" value="1"/>
</dbReference>
<evidence type="ECO:0000256" key="9">
    <source>
        <dbReference type="ARBA" id="ARBA00023242"/>
    </source>
</evidence>
<protein>
    <submittedName>
        <fullName evidence="12">Activity-dependent neuroprotector homeobox protein 2 isoform X3</fullName>
    </submittedName>
</protein>
<evidence type="ECO:0000256" key="8">
    <source>
        <dbReference type="ARBA" id="ARBA00023163"/>
    </source>
</evidence>
<evidence type="ECO:0000256" key="6">
    <source>
        <dbReference type="ARBA" id="ARBA00023125"/>
    </source>
</evidence>
<evidence type="ECO:0000313" key="12">
    <source>
        <dbReference type="RefSeq" id="XP_022415740.1"/>
    </source>
</evidence>
<keyword evidence="3" id="KW-0863">Zinc-finger</keyword>
<dbReference type="InterPro" id="IPR045762">
    <property type="entry name" value="ADNP_Znf"/>
</dbReference>
<dbReference type="InterPro" id="IPR038861">
    <property type="entry name" value="ADNP/ADNP2"/>
</dbReference>
<evidence type="ECO:0000256" key="2">
    <source>
        <dbReference type="ARBA" id="ARBA00022737"/>
    </source>
</evidence>
<dbReference type="RefSeq" id="XP_022415740.1">
    <property type="nucleotide sequence ID" value="XM_022560032.1"/>
</dbReference>
<feature type="domain" description="ADNP zinc finger" evidence="10">
    <location>
        <begin position="36"/>
        <end position="105"/>
    </location>
</feature>
<dbReference type="AlphaFoldDB" id="A0A2Y9M202"/>
<keyword evidence="9" id="KW-0539">Nucleus</keyword>
<dbReference type="GO" id="GO:0003677">
    <property type="term" value="F:DNA binding"/>
    <property type="evidence" value="ECO:0007669"/>
    <property type="project" value="UniProtKB-KW"/>
</dbReference>
<reference evidence="12" key="1">
    <citation type="submission" date="2025-08" db="UniProtKB">
        <authorList>
            <consortium name="RefSeq"/>
        </authorList>
    </citation>
    <scope>IDENTIFICATION</scope>
    <source>
        <tissue evidence="12">Blood</tissue>
    </source>
</reference>
<dbReference type="Pfam" id="PF19627">
    <property type="entry name" value="ADNP_N"/>
    <property type="match status" value="1"/>
</dbReference>
<name>A0A2Y9M202_DELLE</name>
<evidence type="ECO:0000313" key="11">
    <source>
        <dbReference type="Proteomes" id="UP000248483"/>
    </source>
</evidence>
<dbReference type="GeneID" id="111167308"/>
<evidence type="ECO:0000256" key="3">
    <source>
        <dbReference type="ARBA" id="ARBA00022771"/>
    </source>
</evidence>
<sequence length="188" mass="21232">MCKENMIPALKKFSPIGKIGVEVDNYNVVRKISKMFQIPVENLDNIRKVRKKVKSILMDIGLDSCKELLKDLKGFDPGEKYFYNTSWGDISLWEPSGKKVPLDYSTFISVKPARPRYDVTASPHRSPTPFGQTVLTLLGILALTTNSGSQDIEQNHTVVASVNTPQKCLLHSKIIYIVTMKMKLTKSW</sequence>
<dbReference type="GO" id="GO:0005634">
    <property type="term" value="C:nucleus"/>
    <property type="evidence" value="ECO:0007669"/>
    <property type="project" value="TreeGrafter"/>
</dbReference>
<dbReference type="PANTHER" id="PTHR15740">
    <property type="entry name" value="NEUROPROTECTIVE PEPTIDE-CONTAINING PROTEIN"/>
    <property type="match status" value="1"/>
</dbReference>
<keyword evidence="4" id="KW-0862">Zinc</keyword>
<dbReference type="Proteomes" id="UP000248483">
    <property type="component" value="Unplaced"/>
</dbReference>
<keyword evidence="7 12" id="KW-0371">Homeobox</keyword>
<evidence type="ECO:0000256" key="7">
    <source>
        <dbReference type="ARBA" id="ARBA00023155"/>
    </source>
</evidence>
<evidence type="ECO:0000256" key="4">
    <source>
        <dbReference type="ARBA" id="ARBA00022833"/>
    </source>
</evidence>
<keyword evidence="5" id="KW-0805">Transcription regulation</keyword>
<evidence type="ECO:0000259" key="10">
    <source>
        <dbReference type="Pfam" id="PF19627"/>
    </source>
</evidence>
<keyword evidence="1" id="KW-0479">Metal-binding</keyword>
<gene>
    <name evidence="12" type="primary">ADNP2</name>
</gene>
<keyword evidence="2" id="KW-0677">Repeat</keyword>
<evidence type="ECO:0000256" key="1">
    <source>
        <dbReference type="ARBA" id="ARBA00022723"/>
    </source>
</evidence>